<proteinExistence type="predicted"/>
<keyword evidence="2" id="KW-1133">Transmembrane helix</keyword>
<keyword evidence="4" id="KW-1185">Reference proteome</keyword>
<evidence type="ECO:0000256" key="2">
    <source>
        <dbReference type="SAM" id="Phobius"/>
    </source>
</evidence>
<comment type="caution">
    <text evidence="3">The sequence shown here is derived from an EMBL/GenBank/DDBJ whole genome shotgun (WGS) entry which is preliminary data.</text>
</comment>
<evidence type="ECO:0000256" key="1">
    <source>
        <dbReference type="SAM" id="MobiDB-lite"/>
    </source>
</evidence>
<feature type="transmembrane region" description="Helical" evidence="2">
    <location>
        <begin position="586"/>
        <end position="607"/>
    </location>
</feature>
<protein>
    <submittedName>
        <fullName evidence="3">Uncharacterized protein</fullName>
    </submittedName>
</protein>
<organism evidence="3 4">
    <name type="scientific">Paramarasmius palmivorus</name>
    <dbReference type="NCBI Taxonomy" id="297713"/>
    <lineage>
        <taxon>Eukaryota</taxon>
        <taxon>Fungi</taxon>
        <taxon>Dikarya</taxon>
        <taxon>Basidiomycota</taxon>
        <taxon>Agaricomycotina</taxon>
        <taxon>Agaricomycetes</taxon>
        <taxon>Agaricomycetidae</taxon>
        <taxon>Agaricales</taxon>
        <taxon>Marasmiineae</taxon>
        <taxon>Marasmiaceae</taxon>
        <taxon>Paramarasmius</taxon>
    </lineage>
</organism>
<feature type="transmembrane region" description="Helical" evidence="2">
    <location>
        <begin position="667"/>
        <end position="693"/>
    </location>
</feature>
<feature type="transmembrane region" description="Helical" evidence="2">
    <location>
        <begin position="640"/>
        <end position="661"/>
    </location>
</feature>
<evidence type="ECO:0000313" key="4">
    <source>
        <dbReference type="Proteomes" id="UP001383192"/>
    </source>
</evidence>
<evidence type="ECO:0000313" key="3">
    <source>
        <dbReference type="EMBL" id="KAK7026858.1"/>
    </source>
</evidence>
<dbReference type="EMBL" id="JAYKXP010000099">
    <property type="protein sequence ID" value="KAK7026858.1"/>
    <property type="molecule type" value="Genomic_DNA"/>
</dbReference>
<dbReference type="AlphaFoldDB" id="A0AAW0BLF7"/>
<dbReference type="Proteomes" id="UP001383192">
    <property type="component" value="Unassembled WGS sequence"/>
</dbReference>
<accession>A0AAW0BLF7</accession>
<reference evidence="3 4" key="1">
    <citation type="submission" date="2024-01" db="EMBL/GenBank/DDBJ databases">
        <title>A draft genome for a cacao thread blight-causing isolate of Paramarasmius palmivorus.</title>
        <authorList>
            <person name="Baruah I.K."/>
            <person name="Bukari Y."/>
            <person name="Amoako-Attah I."/>
            <person name="Meinhardt L.W."/>
            <person name="Bailey B.A."/>
            <person name="Cohen S.P."/>
        </authorList>
    </citation>
    <scope>NUCLEOTIDE SEQUENCE [LARGE SCALE GENOMIC DNA]</scope>
    <source>
        <strain evidence="3 4">GH-12</strain>
    </source>
</reference>
<feature type="region of interest" description="Disordered" evidence="1">
    <location>
        <begin position="46"/>
        <end position="110"/>
    </location>
</feature>
<feature type="region of interest" description="Disordered" evidence="1">
    <location>
        <begin position="783"/>
        <end position="812"/>
    </location>
</feature>
<keyword evidence="2" id="KW-0812">Transmembrane</keyword>
<keyword evidence="2" id="KW-0472">Membrane</keyword>
<gene>
    <name evidence="3" type="ORF">VNI00_015400</name>
</gene>
<feature type="compositionally biased region" description="Polar residues" evidence="1">
    <location>
        <begin position="98"/>
        <end position="110"/>
    </location>
</feature>
<name>A0AAW0BLF7_9AGAR</name>
<sequence>MTAPVLQIFLKALQRFLRNNALLRLPVQRLLILWSYLTRYARKIRTKGSSDPSRHPEDETSSEAPSVVEEQQNEQERSTIICASEAPSSLHPYPPSTLGASASSQDVRTETLRPTFSRSHISYPTTSGNLNGSRTALTASPAASVSRLSITIPRAESTHLAVNQDDAASVASRISIIAPDITAEPTPLVESPSQGYTLTGEVTTSPVQESENVTLAGEAVDLTGPGLCATYDAFYTALPEKFARYDRPDIIPSQVTTYELPPMTVRFDNGKLPLGWKELLHPEGARYFLYEPKKLYTDANIYNTKVLSYVTNLISQCDQYLRSRNIRLSSHVNIVFDICGELDEMWCQYYLADHATRTVFWLDKFELSEENFHLWSEVKGVTEMSHVRHAIEVQYWHHCDLFPDSFSLGLSHVDELRDILIHSIGDVVTSLTTTVPYEVYDLQQMLKVANSIRKNVESSKCASVYSRLMYLFARQRFFNFHGQPAARLDRDRSIYHPSDYKPPRTPLLRILSPLMFSAPDTHCRALDKLWVDGIIHATSWNKFISNMNTEWEQLILFGTVLLNANVAFLAIQSVDEDTANPDRSPAQIASYLSVVASIGSVIIGLMLQRKNKIKNKEAADDAAVFLHSFMKNRLGLETLAILYSVPYALLMWGVILFLAGFSSMCLYHSAIGITLLVCGAWLIIALLVVWCIFTLAQWDKRFNAQDTAWDKLIIGIQEAVRATTEFSERQLVALGLKNEKEEEPVVRLTAPVRRMSLPVKRMSEALRRASRKATIFSTFSRLTSGENRHGSGGSSGIPHRDSNGNEPASAPV</sequence>